<protein>
    <submittedName>
        <fullName evidence="1">Uncharacterized protein</fullName>
    </submittedName>
</protein>
<name>A0A8T8E2Z3_9EURY</name>
<evidence type="ECO:0000313" key="2">
    <source>
        <dbReference type="Proteomes" id="UP000637819"/>
    </source>
</evidence>
<sequence>MTAHRQSQESDGSTTDEWEKVAARCRDCGAIYSAWVLADETVQPIGRKDGCRCGTAEFEALSR</sequence>
<organism evidence="1 2">
    <name type="scientific">Haloterrigena salifodinae</name>
    <dbReference type="NCBI Taxonomy" id="2675099"/>
    <lineage>
        <taxon>Archaea</taxon>
        <taxon>Methanobacteriati</taxon>
        <taxon>Methanobacteriota</taxon>
        <taxon>Stenosarchaea group</taxon>
        <taxon>Halobacteria</taxon>
        <taxon>Halobacteriales</taxon>
        <taxon>Natrialbaceae</taxon>
        <taxon>Haloterrigena</taxon>
    </lineage>
</organism>
<dbReference type="RefSeq" id="WP_126662849.1">
    <property type="nucleotide sequence ID" value="NZ_CP069188.1"/>
</dbReference>
<dbReference type="AlphaFoldDB" id="A0A8T8E2Z3"/>
<proteinExistence type="predicted"/>
<dbReference type="OrthoDB" id="257177at2157"/>
<gene>
    <name evidence="1" type="ORF">JMJ58_04895</name>
</gene>
<reference evidence="1 2" key="1">
    <citation type="submission" date="2021-01" db="EMBL/GenBank/DDBJ databases">
        <title>Genome Sequence and Methylation Pattern of Haloterrigena salifodinae BOL5-1, An Extremely Halophilic Archaeon from a Bolivian Salt Mine.</title>
        <authorList>
            <person name="DasSarma P."/>
            <person name="Anton B.P."/>
            <person name="DasSarma S.L."/>
            <person name="von Ehrenheim H.A.L."/>
            <person name="Martinez F.L."/>
            <person name="Guzman D."/>
            <person name="Roberts R.J."/>
            <person name="DasSarma S."/>
        </authorList>
    </citation>
    <scope>NUCLEOTIDE SEQUENCE [LARGE SCALE GENOMIC DNA]</scope>
    <source>
        <strain evidence="1 2">BOL5-1</strain>
    </source>
</reference>
<accession>A0A8T8E2Z3</accession>
<evidence type="ECO:0000313" key="1">
    <source>
        <dbReference type="EMBL" id="QRV16234.1"/>
    </source>
</evidence>
<dbReference type="EMBL" id="CP069188">
    <property type="protein sequence ID" value="QRV16234.1"/>
    <property type="molecule type" value="Genomic_DNA"/>
</dbReference>
<dbReference type="GeneID" id="62874437"/>
<keyword evidence="2" id="KW-1185">Reference proteome</keyword>
<dbReference type="Proteomes" id="UP000637819">
    <property type="component" value="Chromosome"/>
</dbReference>
<dbReference type="KEGG" id="hsal:JMJ58_04895"/>